<name>A0A2V1D9Z7_9PLEO</name>
<keyword evidence="1" id="KW-0812">Transmembrane</keyword>
<organism evidence="2 3">
    <name type="scientific">Periconia macrospinosa</name>
    <dbReference type="NCBI Taxonomy" id="97972"/>
    <lineage>
        <taxon>Eukaryota</taxon>
        <taxon>Fungi</taxon>
        <taxon>Dikarya</taxon>
        <taxon>Ascomycota</taxon>
        <taxon>Pezizomycotina</taxon>
        <taxon>Dothideomycetes</taxon>
        <taxon>Pleosporomycetidae</taxon>
        <taxon>Pleosporales</taxon>
        <taxon>Massarineae</taxon>
        <taxon>Periconiaceae</taxon>
        <taxon>Periconia</taxon>
    </lineage>
</organism>
<accession>A0A2V1D9Z7</accession>
<feature type="transmembrane region" description="Helical" evidence="1">
    <location>
        <begin position="16"/>
        <end position="33"/>
    </location>
</feature>
<dbReference type="AlphaFoldDB" id="A0A2V1D9Z7"/>
<evidence type="ECO:0000313" key="2">
    <source>
        <dbReference type="EMBL" id="PVH94865.1"/>
    </source>
</evidence>
<keyword evidence="1" id="KW-1133">Transmembrane helix</keyword>
<reference evidence="2 3" key="1">
    <citation type="journal article" date="2018" name="Sci. Rep.">
        <title>Comparative genomics provides insights into the lifestyle and reveals functional heterogeneity of dark septate endophytic fungi.</title>
        <authorList>
            <person name="Knapp D.G."/>
            <person name="Nemeth J.B."/>
            <person name="Barry K."/>
            <person name="Hainaut M."/>
            <person name="Henrissat B."/>
            <person name="Johnson J."/>
            <person name="Kuo A."/>
            <person name="Lim J.H.P."/>
            <person name="Lipzen A."/>
            <person name="Nolan M."/>
            <person name="Ohm R.A."/>
            <person name="Tamas L."/>
            <person name="Grigoriev I.V."/>
            <person name="Spatafora J.W."/>
            <person name="Nagy L.G."/>
            <person name="Kovacs G.M."/>
        </authorList>
    </citation>
    <scope>NUCLEOTIDE SEQUENCE [LARGE SCALE GENOMIC DNA]</scope>
    <source>
        <strain evidence="2 3">DSE2036</strain>
    </source>
</reference>
<proteinExistence type="predicted"/>
<sequence length="58" mass="7032">MRTPTYPSYVHLSSDFFSPLSLIEITPFITFFRMMHSYKAYRVCLLNMCLFIHMYIRT</sequence>
<dbReference type="Proteomes" id="UP000244855">
    <property type="component" value="Unassembled WGS sequence"/>
</dbReference>
<evidence type="ECO:0000313" key="3">
    <source>
        <dbReference type="Proteomes" id="UP000244855"/>
    </source>
</evidence>
<protein>
    <submittedName>
        <fullName evidence="2">Uncharacterized protein</fullName>
    </submittedName>
</protein>
<dbReference type="EMBL" id="KZ805517">
    <property type="protein sequence ID" value="PVH94865.1"/>
    <property type="molecule type" value="Genomic_DNA"/>
</dbReference>
<keyword evidence="3" id="KW-1185">Reference proteome</keyword>
<keyword evidence="1" id="KW-0472">Membrane</keyword>
<gene>
    <name evidence="2" type="ORF">DM02DRAFT_173994</name>
</gene>
<evidence type="ECO:0000256" key="1">
    <source>
        <dbReference type="SAM" id="Phobius"/>
    </source>
</evidence>